<comment type="similarity">
    <text evidence="1">Belongs to the NipSnap family.</text>
</comment>
<keyword evidence="4" id="KW-1185">Reference proteome</keyword>
<proteinExistence type="inferred from homology"/>
<dbReference type="FunFam" id="3.30.70.100:FF:000017">
    <property type="entry name" value="Protein NipSnap homolog 3A"/>
    <property type="match status" value="1"/>
</dbReference>
<evidence type="ECO:0000256" key="1">
    <source>
        <dbReference type="ARBA" id="ARBA00005291"/>
    </source>
</evidence>
<dbReference type="Proteomes" id="UP001066276">
    <property type="component" value="Chromosome 1_1"/>
</dbReference>
<protein>
    <recommendedName>
        <fullName evidence="2">NIPSNAP domain-containing protein</fullName>
    </recommendedName>
</protein>
<reference evidence="3" key="1">
    <citation type="journal article" date="2022" name="bioRxiv">
        <title>Sequencing and chromosome-scale assembly of the giantPleurodeles waltlgenome.</title>
        <authorList>
            <person name="Brown T."/>
            <person name="Elewa A."/>
            <person name="Iarovenko S."/>
            <person name="Subramanian E."/>
            <person name="Araus A.J."/>
            <person name="Petzold A."/>
            <person name="Susuki M."/>
            <person name="Suzuki K.-i.T."/>
            <person name="Hayashi T."/>
            <person name="Toyoda A."/>
            <person name="Oliveira C."/>
            <person name="Osipova E."/>
            <person name="Leigh N.D."/>
            <person name="Simon A."/>
            <person name="Yun M.H."/>
        </authorList>
    </citation>
    <scope>NUCLEOTIDE SEQUENCE</scope>
    <source>
        <strain evidence="3">20211129_DDA</strain>
        <tissue evidence="3">Liver</tissue>
    </source>
</reference>
<organism evidence="3 4">
    <name type="scientific">Pleurodeles waltl</name>
    <name type="common">Iberian ribbed newt</name>
    <dbReference type="NCBI Taxonomy" id="8319"/>
    <lineage>
        <taxon>Eukaryota</taxon>
        <taxon>Metazoa</taxon>
        <taxon>Chordata</taxon>
        <taxon>Craniata</taxon>
        <taxon>Vertebrata</taxon>
        <taxon>Euteleostomi</taxon>
        <taxon>Amphibia</taxon>
        <taxon>Batrachia</taxon>
        <taxon>Caudata</taxon>
        <taxon>Salamandroidea</taxon>
        <taxon>Salamandridae</taxon>
        <taxon>Pleurodelinae</taxon>
        <taxon>Pleurodeles</taxon>
    </lineage>
</organism>
<accession>A0AAV7WV48</accession>
<dbReference type="PANTHER" id="PTHR21017:SF19">
    <property type="entry name" value="PROTEIN NIPSNAP HOMOLOG 3B"/>
    <property type="match status" value="1"/>
</dbReference>
<dbReference type="PANTHER" id="PTHR21017">
    <property type="entry name" value="NIPSNAP-RELATED"/>
    <property type="match status" value="1"/>
</dbReference>
<gene>
    <name evidence="3" type="ORF">NDU88_005588</name>
</gene>
<feature type="domain" description="NIPSNAP" evidence="2">
    <location>
        <begin position="24"/>
        <end position="121"/>
    </location>
</feature>
<comment type="caution">
    <text evidence="3">The sequence shown here is derived from an EMBL/GenBank/DDBJ whole genome shotgun (WGS) entry which is preliminary data.</text>
</comment>
<sequence length="232" mass="26633">MLAPQAQICTSVSSGQQQENREIYELRTYDLVPGKMNDYITETTAGVHLRTVHSEMIGFWTVDIGGPNKVFHLWKYDSFEHRSRVCTALRDDKAWQDVVSTLTTFINKMDVEIAYLIPWCQLRKTEEKGVYELVSFQMKPGGPELWDEALKSFIHSQVCPGYTNLIGVFQTEYGLLDRVHVLWWHKDPDSCAAGKRLAQEDPEVVAVVREYTRFLVSQKNMLLVPASFSPLQ</sequence>
<name>A0AAV7WV48_PLEWA</name>
<feature type="domain" description="NIPSNAP" evidence="2">
    <location>
        <begin position="131"/>
        <end position="230"/>
    </location>
</feature>
<dbReference type="GO" id="GO:0000423">
    <property type="term" value="P:mitophagy"/>
    <property type="evidence" value="ECO:0007669"/>
    <property type="project" value="UniProtKB-ARBA"/>
</dbReference>
<dbReference type="InterPro" id="IPR051557">
    <property type="entry name" value="NipSnap_domain"/>
</dbReference>
<dbReference type="InterPro" id="IPR012577">
    <property type="entry name" value="NIPSNAP"/>
</dbReference>
<dbReference type="Pfam" id="PF07978">
    <property type="entry name" value="NIPSNAP"/>
    <property type="match status" value="2"/>
</dbReference>
<dbReference type="EMBL" id="JANPWB010000001">
    <property type="protein sequence ID" value="KAJ1218002.1"/>
    <property type="molecule type" value="Genomic_DNA"/>
</dbReference>
<dbReference type="AlphaFoldDB" id="A0AAV7WV48"/>
<dbReference type="GO" id="GO:0005739">
    <property type="term" value="C:mitochondrion"/>
    <property type="evidence" value="ECO:0007669"/>
    <property type="project" value="TreeGrafter"/>
</dbReference>
<dbReference type="SUPFAM" id="SSF54909">
    <property type="entry name" value="Dimeric alpha+beta barrel"/>
    <property type="match status" value="2"/>
</dbReference>
<evidence type="ECO:0000313" key="4">
    <source>
        <dbReference type="Proteomes" id="UP001066276"/>
    </source>
</evidence>
<evidence type="ECO:0000259" key="2">
    <source>
        <dbReference type="Pfam" id="PF07978"/>
    </source>
</evidence>
<dbReference type="InterPro" id="IPR011008">
    <property type="entry name" value="Dimeric_a/b-barrel"/>
</dbReference>
<evidence type="ECO:0000313" key="3">
    <source>
        <dbReference type="EMBL" id="KAJ1218002.1"/>
    </source>
</evidence>
<dbReference type="Gene3D" id="3.30.70.100">
    <property type="match status" value="2"/>
</dbReference>